<dbReference type="GeneID" id="41598860"/>
<dbReference type="HOGENOM" id="CLU_048577_1_1_2"/>
<dbReference type="InterPro" id="IPR011060">
    <property type="entry name" value="RibuloseP-bd_barrel"/>
</dbReference>
<dbReference type="UniPathway" id="UPA00031">
    <property type="reaction ID" value="UER00009"/>
</dbReference>
<evidence type="ECO:0000256" key="2">
    <source>
        <dbReference type="ARBA" id="ARBA00004496"/>
    </source>
</evidence>
<dbReference type="InterPro" id="IPR006063">
    <property type="entry name" value="HisA_bact_arch"/>
</dbReference>
<keyword evidence="10 11" id="KW-0413">Isomerase</keyword>
<dbReference type="AlphaFoldDB" id="A0A075MX87"/>
<evidence type="ECO:0000256" key="1">
    <source>
        <dbReference type="ARBA" id="ARBA00000901"/>
    </source>
</evidence>
<evidence type="ECO:0000256" key="6">
    <source>
        <dbReference type="ARBA" id="ARBA00018464"/>
    </source>
</evidence>
<feature type="active site" description="Proton acceptor" evidence="11">
    <location>
        <position position="8"/>
    </location>
</feature>
<evidence type="ECO:0000313" key="14">
    <source>
        <dbReference type="EMBL" id="AIF85232.1"/>
    </source>
</evidence>
<keyword evidence="15" id="KW-1185">Reference proteome</keyword>
<dbReference type="Gene3D" id="3.20.20.70">
    <property type="entry name" value="Aldolase class I"/>
    <property type="match status" value="1"/>
</dbReference>
<dbReference type="PANTHER" id="PTHR43090:SF2">
    <property type="entry name" value="1-(5-PHOSPHORIBOSYL)-5-[(5-PHOSPHORIBOSYLAMINO)METHYLIDENEAMINO] IMIDAZOLE-4-CARBOXAMIDE ISOMERASE"/>
    <property type="match status" value="1"/>
</dbReference>
<evidence type="ECO:0000256" key="4">
    <source>
        <dbReference type="ARBA" id="ARBA00009667"/>
    </source>
</evidence>
<dbReference type="EMBL" id="CP007174">
    <property type="protein sequence ID" value="AIF85232.1"/>
    <property type="molecule type" value="Genomic_DNA"/>
</dbReference>
<dbReference type="InterPro" id="IPR023016">
    <property type="entry name" value="HisA/PriA"/>
</dbReference>
<comment type="similarity">
    <text evidence="4 11 12">Belongs to the HisA/HisF family.</text>
</comment>
<dbReference type="InterPro" id="IPR013785">
    <property type="entry name" value="Aldolase_TIM"/>
</dbReference>
<keyword evidence="7 11" id="KW-0963">Cytoplasm</keyword>
<evidence type="ECO:0000256" key="9">
    <source>
        <dbReference type="ARBA" id="ARBA00023102"/>
    </source>
</evidence>
<feature type="active site" description="Proton donor" evidence="11">
    <location>
        <position position="128"/>
    </location>
</feature>
<dbReference type="GO" id="GO:0000162">
    <property type="term" value="P:L-tryptophan biosynthetic process"/>
    <property type="evidence" value="ECO:0007669"/>
    <property type="project" value="TreeGrafter"/>
</dbReference>
<evidence type="ECO:0000256" key="8">
    <source>
        <dbReference type="ARBA" id="ARBA00022605"/>
    </source>
</evidence>
<dbReference type="FunFam" id="3.20.20.70:FF:000009">
    <property type="entry name" value="1-(5-phosphoribosyl)-5-[(5-phosphoribosylamino)methylideneamino] imidazole-4-carboxamide isomerase"/>
    <property type="match status" value="1"/>
</dbReference>
<comment type="pathway">
    <text evidence="3 11 13">Amino-acid biosynthesis; L-histidine biosynthesis; L-histidine from 5-phospho-alpha-D-ribose 1-diphosphate: step 4/9.</text>
</comment>
<dbReference type="InterPro" id="IPR006062">
    <property type="entry name" value="His_biosynth"/>
</dbReference>
<dbReference type="GO" id="GO:0003949">
    <property type="term" value="F:1-(5-phosphoribosyl)-5-[(5-phosphoribosylamino)methylideneamino]imidazole-4-carboxamide isomerase activity"/>
    <property type="evidence" value="ECO:0007669"/>
    <property type="project" value="UniProtKB-UniRule"/>
</dbReference>
<evidence type="ECO:0000256" key="12">
    <source>
        <dbReference type="RuleBase" id="RU003657"/>
    </source>
</evidence>
<protein>
    <recommendedName>
        <fullName evidence="6 11">1-(5-phosphoribosyl)-5-[(5-phosphoribosylamino)methylideneamino] imidazole-4-carboxamide isomerase</fullName>
        <ecNumber evidence="5 11">5.3.1.16</ecNumber>
    </recommendedName>
    <alternativeName>
        <fullName evidence="11">Phosphoribosylformimino-5-aminoimidazole carboxamide ribotide isomerase</fullName>
    </alternativeName>
</protein>
<evidence type="ECO:0000256" key="13">
    <source>
        <dbReference type="RuleBase" id="RU003658"/>
    </source>
</evidence>
<evidence type="ECO:0000256" key="10">
    <source>
        <dbReference type="ARBA" id="ARBA00023235"/>
    </source>
</evidence>
<dbReference type="Pfam" id="PF00977">
    <property type="entry name" value="His_biosynth"/>
    <property type="match status" value="1"/>
</dbReference>
<evidence type="ECO:0000256" key="5">
    <source>
        <dbReference type="ARBA" id="ARBA00012550"/>
    </source>
</evidence>
<dbReference type="HAMAP" id="MF_01014">
    <property type="entry name" value="HisA"/>
    <property type="match status" value="1"/>
</dbReference>
<dbReference type="SUPFAM" id="SSF51366">
    <property type="entry name" value="Ribulose-phoshate binding barrel"/>
    <property type="match status" value="1"/>
</dbReference>
<name>A0A075MX87_9ARCH</name>
<reference evidence="14 15" key="1">
    <citation type="journal article" date="2014" name="PLoS ONE">
        <title>Genome Sequence of Candidatus Nitrososphaera evergladensis from Group I.1b Enriched from Everglades Soil Reveals Novel Genomic Features of the Ammonia-Oxidizing Archaea.</title>
        <authorList>
            <person name="Zhalnina K.V."/>
            <person name="Dias R."/>
            <person name="Leonard M.T."/>
            <person name="Dorr de Quadros P."/>
            <person name="Camargo F.A."/>
            <person name="Drew J.C."/>
            <person name="Farmerie W.G."/>
            <person name="Daroub S.H."/>
            <person name="Triplett E.W."/>
        </authorList>
    </citation>
    <scope>NUCLEOTIDE SEQUENCE [LARGE SCALE GENOMIC DNA]</scope>
    <source>
        <strain evidence="14 15">SR1</strain>
    </source>
</reference>
<dbReference type="PANTHER" id="PTHR43090">
    <property type="entry name" value="1-(5-PHOSPHORIBOSYL)-5-[(5-PHOSPHORIBOSYLAMINO)METHYLIDENEAMINO] IMIDAZOLE-4-CARBOXAMIDE ISOMERASE"/>
    <property type="match status" value="1"/>
</dbReference>
<dbReference type="Proteomes" id="UP000028194">
    <property type="component" value="Chromosome"/>
</dbReference>
<accession>A0A075MX87</accession>
<dbReference type="STRING" id="1459636.NTE_03203"/>
<organism evidence="14 15">
    <name type="scientific">Candidatus Nitrososphaera evergladensis SR1</name>
    <dbReference type="NCBI Taxonomy" id="1459636"/>
    <lineage>
        <taxon>Archaea</taxon>
        <taxon>Nitrososphaerota</taxon>
        <taxon>Nitrososphaeria</taxon>
        <taxon>Nitrososphaerales</taxon>
        <taxon>Nitrososphaeraceae</taxon>
        <taxon>Nitrososphaera</taxon>
    </lineage>
</organism>
<dbReference type="GO" id="GO:0005737">
    <property type="term" value="C:cytoplasm"/>
    <property type="evidence" value="ECO:0007669"/>
    <property type="project" value="UniProtKB-SubCell"/>
</dbReference>
<proteinExistence type="inferred from homology"/>
<dbReference type="CDD" id="cd04732">
    <property type="entry name" value="HisA"/>
    <property type="match status" value="1"/>
</dbReference>
<comment type="catalytic activity">
    <reaction evidence="1 11 13">
        <text>1-(5-phospho-beta-D-ribosyl)-5-[(5-phospho-beta-D-ribosylamino)methylideneamino]imidazole-4-carboxamide = 5-[(5-phospho-1-deoxy-D-ribulos-1-ylimino)methylamino]-1-(5-phospho-beta-D-ribosyl)imidazole-4-carboxamide</text>
        <dbReference type="Rhea" id="RHEA:15469"/>
        <dbReference type="ChEBI" id="CHEBI:58435"/>
        <dbReference type="ChEBI" id="CHEBI:58525"/>
        <dbReference type="EC" id="5.3.1.16"/>
    </reaction>
</comment>
<dbReference type="RefSeq" id="WP_148701668.1">
    <property type="nucleotide sequence ID" value="NZ_CP007174.1"/>
</dbReference>
<dbReference type="eggNOG" id="arCOG00618">
    <property type="taxonomic scope" value="Archaea"/>
</dbReference>
<evidence type="ECO:0000313" key="15">
    <source>
        <dbReference type="Proteomes" id="UP000028194"/>
    </source>
</evidence>
<evidence type="ECO:0000256" key="11">
    <source>
        <dbReference type="HAMAP-Rule" id="MF_01014"/>
    </source>
</evidence>
<dbReference type="NCBIfam" id="TIGR00007">
    <property type="entry name" value="1-(5-phosphoribosyl)-5-[(5-phosphoribosylamino)methylideneamino]imidazole-4-carboxamide isomerase"/>
    <property type="match status" value="1"/>
</dbReference>
<keyword evidence="9 11" id="KW-0368">Histidine biosynthesis</keyword>
<dbReference type="InterPro" id="IPR044524">
    <property type="entry name" value="Isoase_HisA-like"/>
</dbReference>
<dbReference type="GO" id="GO:0000105">
    <property type="term" value="P:L-histidine biosynthetic process"/>
    <property type="evidence" value="ECO:0007669"/>
    <property type="project" value="UniProtKB-UniRule"/>
</dbReference>
<dbReference type="EC" id="5.3.1.16" evidence="5 11"/>
<dbReference type="KEGG" id="nev:NTE_03203"/>
<comment type="subcellular location">
    <subcellularLocation>
        <location evidence="2 11 13">Cytoplasm</location>
    </subcellularLocation>
</comment>
<gene>
    <name evidence="11" type="primary">hisA</name>
    <name evidence="14" type="ORF">NTE_03203</name>
</gene>
<dbReference type="OrthoDB" id="52866at2157"/>
<sequence length="236" mass="24514">MKVIPAIDIMGGTVVRLVKGDAQNKVVYGSDPAEMAIKWEAAGADMLHVVDLDAAFGTGSNAEAIAKVVSAVKTPVQVAGGIRTPEAAREALEKKAARVVIGTMAYSDPEAVRKLAKRHPGRVVVSIDQAGGMVMVKGWKESAGVKVNDAISQFVAIGIEDFLLTSIERDGTLAGPDIETLASAVAFSEKARIIASGGISSLEDTIRAKSVGCAAVILGKAMYDGRVSIERVKAIA</sequence>
<keyword evidence="8 11" id="KW-0028">Amino-acid biosynthesis</keyword>
<evidence type="ECO:0000256" key="7">
    <source>
        <dbReference type="ARBA" id="ARBA00022490"/>
    </source>
</evidence>
<evidence type="ECO:0000256" key="3">
    <source>
        <dbReference type="ARBA" id="ARBA00005133"/>
    </source>
</evidence>